<protein>
    <submittedName>
        <fullName evidence="1">Uncharacterized protein</fullName>
    </submittedName>
</protein>
<comment type="caution">
    <text evidence="1">The sequence shown here is derived from an EMBL/GenBank/DDBJ whole genome shotgun (WGS) entry which is preliminary data.</text>
</comment>
<dbReference type="AlphaFoldDB" id="A0A9P0LE19"/>
<reference evidence="1" key="1">
    <citation type="submission" date="2022-03" db="EMBL/GenBank/DDBJ databases">
        <authorList>
            <person name="Sayadi A."/>
        </authorList>
    </citation>
    <scope>NUCLEOTIDE SEQUENCE</scope>
</reference>
<accession>A0A9P0LE19</accession>
<keyword evidence="2" id="KW-1185">Reference proteome</keyword>
<evidence type="ECO:0000313" key="2">
    <source>
        <dbReference type="Proteomes" id="UP001152888"/>
    </source>
</evidence>
<gene>
    <name evidence="1" type="ORF">ACAOBT_LOCUS19703</name>
</gene>
<dbReference type="EMBL" id="CAKOFQ010007090">
    <property type="protein sequence ID" value="CAH1990509.1"/>
    <property type="molecule type" value="Genomic_DNA"/>
</dbReference>
<proteinExistence type="predicted"/>
<evidence type="ECO:0000313" key="1">
    <source>
        <dbReference type="EMBL" id="CAH1990509.1"/>
    </source>
</evidence>
<dbReference type="Proteomes" id="UP001152888">
    <property type="component" value="Unassembled WGS sequence"/>
</dbReference>
<sequence>MTVLHAEFSLKSDQTYPNQSDAFKESALVTIQLLPSQPSYFDRSGSSSCLGSCSGSSFFQCTSPTFSCLTASDRNITRNVEMYANSSLRGDEGAAIFKKRTHSEAEMLTCPNHAVN</sequence>
<organism evidence="1 2">
    <name type="scientific">Acanthoscelides obtectus</name>
    <name type="common">Bean weevil</name>
    <name type="synonym">Bruchus obtectus</name>
    <dbReference type="NCBI Taxonomy" id="200917"/>
    <lineage>
        <taxon>Eukaryota</taxon>
        <taxon>Metazoa</taxon>
        <taxon>Ecdysozoa</taxon>
        <taxon>Arthropoda</taxon>
        <taxon>Hexapoda</taxon>
        <taxon>Insecta</taxon>
        <taxon>Pterygota</taxon>
        <taxon>Neoptera</taxon>
        <taxon>Endopterygota</taxon>
        <taxon>Coleoptera</taxon>
        <taxon>Polyphaga</taxon>
        <taxon>Cucujiformia</taxon>
        <taxon>Chrysomeloidea</taxon>
        <taxon>Chrysomelidae</taxon>
        <taxon>Bruchinae</taxon>
        <taxon>Bruchini</taxon>
        <taxon>Acanthoscelides</taxon>
    </lineage>
</organism>
<name>A0A9P0LE19_ACAOB</name>
<dbReference type="OrthoDB" id="448448at2759"/>